<dbReference type="InterPro" id="IPR001789">
    <property type="entry name" value="Sig_transdc_resp-reg_receiver"/>
</dbReference>
<reference evidence="3 4" key="1">
    <citation type="submission" date="2016-10" db="EMBL/GenBank/DDBJ databases">
        <authorList>
            <person name="de Groot N.N."/>
        </authorList>
    </citation>
    <scope>NUCLEOTIDE SEQUENCE [LARGE SCALE GENOMIC DNA]</scope>
    <source>
        <strain evidence="3 4">R5</strain>
    </source>
</reference>
<evidence type="ECO:0000313" key="4">
    <source>
        <dbReference type="Proteomes" id="UP000199245"/>
    </source>
</evidence>
<protein>
    <submittedName>
        <fullName evidence="3">Response regulator receiver domain-containing protein</fullName>
    </submittedName>
</protein>
<evidence type="ECO:0000259" key="2">
    <source>
        <dbReference type="PROSITE" id="PS50110"/>
    </source>
</evidence>
<name>A0A1G7A9V7_9BRAD</name>
<dbReference type="PROSITE" id="PS50110">
    <property type="entry name" value="RESPONSE_REGULATORY"/>
    <property type="match status" value="1"/>
</dbReference>
<sequence length="141" mass="15459">MSEFAPLREEPLLTGRRVLIVEDEYFLADDMRSALRALGADIAGPAGDIDDALRILQDGGVIDGAVLDVNIRKQMIYPVARELQARGVPIVFTSGYDKIVLGTEFADVPLWEKPFDHRAMAQGLAGMILHGDPMKQIDPQA</sequence>
<feature type="domain" description="Response regulatory" evidence="2">
    <location>
        <begin position="17"/>
        <end position="128"/>
    </location>
</feature>
<dbReference type="Proteomes" id="UP000199245">
    <property type="component" value="Unassembled WGS sequence"/>
</dbReference>
<feature type="modified residue" description="4-aspartylphosphate" evidence="1">
    <location>
        <position position="68"/>
    </location>
</feature>
<dbReference type="SUPFAM" id="SSF52172">
    <property type="entry name" value="CheY-like"/>
    <property type="match status" value="1"/>
</dbReference>
<keyword evidence="1" id="KW-0597">Phosphoprotein</keyword>
<dbReference type="AlphaFoldDB" id="A0A1G7A9V7"/>
<dbReference type="InterPro" id="IPR011006">
    <property type="entry name" value="CheY-like_superfamily"/>
</dbReference>
<organism evidence="3 4">
    <name type="scientific">Bradyrhizobium brasilense</name>
    <dbReference type="NCBI Taxonomy" id="1419277"/>
    <lineage>
        <taxon>Bacteria</taxon>
        <taxon>Pseudomonadati</taxon>
        <taxon>Pseudomonadota</taxon>
        <taxon>Alphaproteobacteria</taxon>
        <taxon>Hyphomicrobiales</taxon>
        <taxon>Nitrobacteraceae</taxon>
        <taxon>Bradyrhizobium</taxon>
    </lineage>
</organism>
<gene>
    <name evidence="3" type="ORF">SAMN05216337_102016</name>
</gene>
<dbReference type="Gene3D" id="3.40.50.2300">
    <property type="match status" value="1"/>
</dbReference>
<accession>A0A1G7A9V7</accession>
<evidence type="ECO:0000313" key="3">
    <source>
        <dbReference type="EMBL" id="SDE10805.1"/>
    </source>
</evidence>
<dbReference type="EMBL" id="FMZW01000020">
    <property type="protein sequence ID" value="SDE10805.1"/>
    <property type="molecule type" value="Genomic_DNA"/>
</dbReference>
<proteinExistence type="predicted"/>
<dbReference type="RefSeq" id="WP_092084634.1">
    <property type="nucleotide sequence ID" value="NZ_FMZW01000020.1"/>
</dbReference>
<evidence type="ECO:0000256" key="1">
    <source>
        <dbReference type="PROSITE-ProRule" id="PRU00169"/>
    </source>
</evidence>
<dbReference type="GO" id="GO:0000160">
    <property type="term" value="P:phosphorelay signal transduction system"/>
    <property type="evidence" value="ECO:0007669"/>
    <property type="project" value="InterPro"/>
</dbReference>